<keyword evidence="7" id="KW-1185">Reference proteome</keyword>
<feature type="transmembrane region" description="Helical" evidence="5">
    <location>
        <begin position="47"/>
        <end position="64"/>
    </location>
</feature>
<feature type="transmembrane region" description="Helical" evidence="5">
    <location>
        <begin position="94"/>
        <end position="115"/>
    </location>
</feature>
<accession>A0A916Y2C5</accession>
<evidence type="ECO:0000313" key="6">
    <source>
        <dbReference type="EMBL" id="GGD26282.1"/>
    </source>
</evidence>
<comment type="caution">
    <text evidence="6">The sequence shown here is derived from an EMBL/GenBank/DDBJ whole genome shotgun (WGS) entry which is preliminary data.</text>
</comment>
<dbReference type="Pfam" id="PF13564">
    <property type="entry name" value="DoxX_2"/>
    <property type="match status" value="1"/>
</dbReference>
<dbReference type="RefSeq" id="WP_188852403.1">
    <property type="nucleotide sequence ID" value="NZ_BMJJ01000007.1"/>
</dbReference>
<feature type="transmembrane region" description="Helical" evidence="5">
    <location>
        <begin position="69"/>
        <end position="88"/>
    </location>
</feature>
<protein>
    <recommendedName>
        <fullName evidence="8">DoxX family protein</fullName>
    </recommendedName>
</protein>
<evidence type="ECO:0000256" key="5">
    <source>
        <dbReference type="SAM" id="Phobius"/>
    </source>
</evidence>
<feature type="transmembrane region" description="Helical" evidence="5">
    <location>
        <begin position="12"/>
        <end position="31"/>
    </location>
</feature>
<keyword evidence="4 5" id="KW-0472">Membrane</keyword>
<evidence type="ECO:0000256" key="4">
    <source>
        <dbReference type="ARBA" id="ARBA00023136"/>
    </source>
</evidence>
<reference evidence="6" key="1">
    <citation type="journal article" date="2014" name="Int. J. Syst. Evol. Microbiol.">
        <title>Complete genome sequence of Corynebacterium casei LMG S-19264T (=DSM 44701T), isolated from a smear-ripened cheese.</title>
        <authorList>
            <consortium name="US DOE Joint Genome Institute (JGI-PGF)"/>
            <person name="Walter F."/>
            <person name="Albersmeier A."/>
            <person name="Kalinowski J."/>
            <person name="Ruckert C."/>
        </authorList>
    </citation>
    <scope>NUCLEOTIDE SEQUENCE</scope>
    <source>
        <strain evidence="6">CGMCC 1.15493</strain>
    </source>
</reference>
<dbReference type="InterPro" id="IPR032808">
    <property type="entry name" value="DoxX"/>
</dbReference>
<dbReference type="GO" id="GO:0016020">
    <property type="term" value="C:membrane"/>
    <property type="evidence" value="ECO:0007669"/>
    <property type="project" value="UniProtKB-SubCell"/>
</dbReference>
<dbReference type="Proteomes" id="UP000613160">
    <property type="component" value="Unassembled WGS sequence"/>
</dbReference>
<keyword evidence="2 5" id="KW-0812">Transmembrane</keyword>
<name>A0A916Y2C5_9HYPH</name>
<keyword evidence="3 5" id="KW-1133">Transmembrane helix</keyword>
<organism evidence="6 7">
    <name type="scientific">Aureimonas glaciei</name>
    <dbReference type="NCBI Taxonomy" id="1776957"/>
    <lineage>
        <taxon>Bacteria</taxon>
        <taxon>Pseudomonadati</taxon>
        <taxon>Pseudomonadota</taxon>
        <taxon>Alphaproteobacteria</taxon>
        <taxon>Hyphomicrobiales</taxon>
        <taxon>Aurantimonadaceae</taxon>
        <taxon>Aureimonas</taxon>
    </lineage>
</organism>
<proteinExistence type="predicted"/>
<comment type="subcellular location">
    <subcellularLocation>
        <location evidence="1">Membrane</location>
        <topology evidence="1">Multi-pass membrane protein</topology>
    </subcellularLocation>
</comment>
<dbReference type="EMBL" id="BMJJ01000007">
    <property type="protein sequence ID" value="GGD26282.1"/>
    <property type="molecule type" value="Genomic_DNA"/>
</dbReference>
<gene>
    <name evidence="6" type="ORF">GCM10011335_31670</name>
</gene>
<evidence type="ECO:0008006" key="8">
    <source>
        <dbReference type="Google" id="ProtNLM"/>
    </source>
</evidence>
<dbReference type="AlphaFoldDB" id="A0A916Y2C5"/>
<evidence type="ECO:0000256" key="3">
    <source>
        <dbReference type="ARBA" id="ARBA00022989"/>
    </source>
</evidence>
<reference evidence="6" key="2">
    <citation type="submission" date="2020-09" db="EMBL/GenBank/DDBJ databases">
        <authorList>
            <person name="Sun Q."/>
            <person name="Zhou Y."/>
        </authorList>
    </citation>
    <scope>NUCLEOTIDE SEQUENCE</scope>
    <source>
        <strain evidence="6">CGMCC 1.15493</strain>
    </source>
</reference>
<sequence>MTKNVSQYGEWVLRGLMVLLFTLAGSMKLTAHPFEIHAFAHFGYDEWFMYAIGAIELAGGFALLQRRLMIGAVALLSAVLVGAIASHQMAGDPIVAAVPAMFALALMAGLAVIHWPPHSAKLVD</sequence>
<evidence type="ECO:0000256" key="2">
    <source>
        <dbReference type="ARBA" id="ARBA00022692"/>
    </source>
</evidence>
<evidence type="ECO:0000313" key="7">
    <source>
        <dbReference type="Proteomes" id="UP000613160"/>
    </source>
</evidence>
<evidence type="ECO:0000256" key="1">
    <source>
        <dbReference type="ARBA" id="ARBA00004141"/>
    </source>
</evidence>